<proteinExistence type="predicted"/>
<dbReference type="RefSeq" id="WP_019346594.1">
    <property type="nucleotide sequence ID" value="NZ_AGSZ01000417.1"/>
</dbReference>
<dbReference type="EMBL" id="LFOD01000013">
    <property type="protein sequence ID" value="KMV17412.1"/>
    <property type="molecule type" value="Genomic_DNA"/>
</dbReference>
<gene>
    <name evidence="1" type="ORF">ACT17_15885</name>
</gene>
<name>A0A0J8U8S5_9MYCO</name>
<sequence length="123" mass="13169">MSSAGCPALSSVSGALVFAGGDGRFGRVPRRSTGFFGPRLAPAPECFDAWPDELDEVDDVEEPVEPGSAHATGCALALAIPRPMATTERPYRSGIRPAFRGQRELFTITDVPLDIPHGVRVYR</sequence>
<comment type="caution">
    <text evidence="1">The sequence shown here is derived from an EMBL/GenBank/DDBJ whole genome shotgun (WGS) entry which is preliminary data.</text>
</comment>
<reference evidence="1 2" key="1">
    <citation type="submission" date="2015-06" db="EMBL/GenBank/DDBJ databases">
        <title>Genome sequence of Mycobacterium conceptionense strain MLE.</title>
        <authorList>
            <person name="Greninger A.L."/>
            <person name="Cunningham G."/>
            <person name="Chiu C.Y."/>
            <person name="Miller S."/>
        </authorList>
    </citation>
    <scope>NUCLEOTIDE SEQUENCE [LARGE SCALE GENOMIC DNA]</scope>
    <source>
        <strain evidence="1 2">MLE</strain>
    </source>
</reference>
<accession>A0A0J8U8S5</accession>
<organism evidence="1 2">
    <name type="scientific">Mycolicibacterium conceptionense</name>
    <dbReference type="NCBI Taxonomy" id="451644"/>
    <lineage>
        <taxon>Bacteria</taxon>
        <taxon>Bacillati</taxon>
        <taxon>Actinomycetota</taxon>
        <taxon>Actinomycetes</taxon>
        <taxon>Mycobacteriales</taxon>
        <taxon>Mycobacteriaceae</taxon>
        <taxon>Mycolicibacterium</taxon>
    </lineage>
</organism>
<evidence type="ECO:0000313" key="1">
    <source>
        <dbReference type="EMBL" id="KMV17412.1"/>
    </source>
</evidence>
<dbReference type="AlphaFoldDB" id="A0A0J8U8S5"/>
<protein>
    <submittedName>
        <fullName evidence="1">Uncharacterized protein</fullName>
    </submittedName>
</protein>
<evidence type="ECO:0000313" key="2">
    <source>
        <dbReference type="Proteomes" id="UP000037594"/>
    </source>
</evidence>
<dbReference type="Proteomes" id="UP000037594">
    <property type="component" value="Unassembled WGS sequence"/>
</dbReference>